<dbReference type="RefSeq" id="WP_161479063.1">
    <property type="nucleotide sequence ID" value="NZ_WXEW01000002.1"/>
</dbReference>
<sequence length="54" mass="5667">MPRTPADWLLTETMTADPAWSVVLPLDVSRSAAALAQTTGGDLGTVGRPDWSPS</sequence>
<evidence type="ECO:0000313" key="1">
    <source>
        <dbReference type="EMBL" id="NAS21639.1"/>
    </source>
</evidence>
<keyword evidence="2" id="KW-1185">Reference proteome</keyword>
<proteinExistence type="predicted"/>
<gene>
    <name evidence="1" type="ORF">GT755_08070</name>
</gene>
<name>A0A7C9JS27_9ACTN</name>
<dbReference type="AlphaFoldDB" id="A0A7C9JS27"/>
<organism evidence="1 2">
    <name type="scientific">Herbidospora solisilvae</name>
    <dbReference type="NCBI Taxonomy" id="2696284"/>
    <lineage>
        <taxon>Bacteria</taxon>
        <taxon>Bacillati</taxon>
        <taxon>Actinomycetota</taxon>
        <taxon>Actinomycetes</taxon>
        <taxon>Streptosporangiales</taxon>
        <taxon>Streptosporangiaceae</taxon>
        <taxon>Herbidospora</taxon>
    </lineage>
</organism>
<comment type="caution">
    <text evidence="1">The sequence shown here is derived from an EMBL/GenBank/DDBJ whole genome shotgun (WGS) entry which is preliminary data.</text>
</comment>
<reference evidence="1 2" key="1">
    <citation type="submission" date="2020-01" db="EMBL/GenBank/DDBJ databases">
        <title>Herbidospora sp. NEAU-GS84 nov., a novel actinomycete isolated from soil.</title>
        <authorList>
            <person name="Han L."/>
        </authorList>
    </citation>
    <scope>NUCLEOTIDE SEQUENCE [LARGE SCALE GENOMIC DNA]</scope>
    <source>
        <strain evidence="1 2">NEAU-GS84</strain>
    </source>
</reference>
<protein>
    <submittedName>
        <fullName evidence="1">Uncharacterized protein</fullName>
    </submittedName>
</protein>
<dbReference type="Proteomes" id="UP000479526">
    <property type="component" value="Unassembled WGS sequence"/>
</dbReference>
<evidence type="ECO:0000313" key="2">
    <source>
        <dbReference type="Proteomes" id="UP000479526"/>
    </source>
</evidence>
<accession>A0A7C9JS27</accession>
<dbReference type="EMBL" id="WXEW01000002">
    <property type="protein sequence ID" value="NAS21639.1"/>
    <property type="molecule type" value="Genomic_DNA"/>
</dbReference>